<sequence>MVTYESISKLESNKKTFYDSKDLSIFFSISGRKLENTIKKLIDENILTPLERDKYYVDSKKPNEMQIANFLYNPSYISFETALSYYGILSQFPTVITSATTKKTKKKDIQGKEYIYHHLNPNYFTGYIKGSGYLIAIPEKALVDQTYFSLKSIKSLQNLDEYNLTKINKKEVLYYSRLIRGSLGNKITELFMQTL</sequence>
<gene>
    <name evidence="1" type="ORF">COV24_02740</name>
</gene>
<organism evidence="1 2">
    <name type="scientific">candidate division WWE3 bacterium CG10_big_fil_rev_8_21_14_0_10_32_10</name>
    <dbReference type="NCBI Taxonomy" id="1975090"/>
    <lineage>
        <taxon>Bacteria</taxon>
        <taxon>Katanobacteria</taxon>
    </lineage>
</organism>
<evidence type="ECO:0000313" key="2">
    <source>
        <dbReference type="Proteomes" id="UP000230214"/>
    </source>
</evidence>
<evidence type="ECO:0000313" key="1">
    <source>
        <dbReference type="EMBL" id="PIR43433.1"/>
    </source>
</evidence>
<dbReference type="Proteomes" id="UP000230214">
    <property type="component" value="Unassembled WGS sequence"/>
</dbReference>
<protein>
    <recommendedName>
        <fullName evidence="3">AbiEi antitoxin C-terminal domain-containing protein</fullName>
    </recommendedName>
</protein>
<accession>A0A2H0RA85</accession>
<reference evidence="1 2" key="1">
    <citation type="submission" date="2017-09" db="EMBL/GenBank/DDBJ databases">
        <title>Depth-based differentiation of microbial function through sediment-hosted aquifers and enrichment of novel symbionts in the deep terrestrial subsurface.</title>
        <authorList>
            <person name="Probst A.J."/>
            <person name="Ladd B."/>
            <person name="Jarett J.K."/>
            <person name="Geller-Mcgrath D.E."/>
            <person name="Sieber C.M."/>
            <person name="Emerson J.B."/>
            <person name="Anantharaman K."/>
            <person name="Thomas B.C."/>
            <person name="Malmstrom R."/>
            <person name="Stieglmeier M."/>
            <person name="Klingl A."/>
            <person name="Woyke T."/>
            <person name="Ryan C.M."/>
            <person name="Banfield J.F."/>
        </authorList>
    </citation>
    <scope>NUCLEOTIDE SEQUENCE [LARGE SCALE GENOMIC DNA]</scope>
    <source>
        <strain evidence="1">CG10_big_fil_rev_8_21_14_0_10_32_10</strain>
    </source>
</reference>
<dbReference type="AlphaFoldDB" id="A0A2H0RA85"/>
<dbReference type="EMBL" id="PCXU01000024">
    <property type="protein sequence ID" value="PIR43433.1"/>
    <property type="molecule type" value="Genomic_DNA"/>
</dbReference>
<proteinExistence type="predicted"/>
<comment type="caution">
    <text evidence="1">The sequence shown here is derived from an EMBL/GenBank/DDBJ whole genome shotgun (WGS) entry which is preliminary data.</text>
</comment>
<evidence type="ECO:0008006" key="3">
    <source>
        <dbReference type="Google" id="ProtNLM"/>
    </source>
</evidence>
<name>A0A2H0RA85_UNCKA</name>